<dbReference type="AlphaFoldDB" id="R4KTB1"/>
<name>R4KTB1_9FIRM</name>
<proteinExistence type="predicted"/>
<keyword evidence="1" id="KW-0812">Transmembrane</keyword>
<evidence type="ECO:0000313" key="2">
    <source>
        <dbReference type="EMBL" id="AGL03835.1"/>
    </source>
</evidence>
<keyword evidence="3" id="KW-1185">Reference proteome</keyword>
<evidence type="ECO:0000313" key="3">
    <source>
        <dbReference type="Proteomes" id="UP000013520"/>
    </source>
</evidence>
<dbReference type="GO" id="GO:0036376">
    <property type="term" value="P:sodium ion export across plasma membrane"/>
    <property type="evidence" value="ECO:0007669"/>
    <property type="project" value="InterPro"/>
</dbReference>
<keyword evidence="1" id="KW-0472">Membrane</keyword>
<dbReference type="KEGG" id="dgi:Desgi_4608"/>
<sequence length="49" mass="5129">MVDWGAATSVALSGIVSVFAVLIVLQIGVQITGKVIDSQAKKQTQKQNS</sequence>
<dbReference type="GO" id="GO:0005886">
    <property type="term" value="C:plasma membrane"/>
    <property type="evidence" value="ECO:0007669"/>
    <property type="project" value="UniProtKB-SubCell"/>
</dbReference>
<keyword evidence="1" id="KW-1133">Transmembrane helix</keyword>
<dbReference type="EMBL" id="CP003273">
    <property type="protein sequence ID" value="AGL03835.1"/>
    <property type="molecule type" value="Genomic_DNA"/>
</dbReference>
<gene>
    <name evidence="2" type="ORF">Desgi_4608</name>
</gene>
<protein>
    <submittedName>
        <fullName evidence="2">Oxaloacetate decarboxylase, gamma chain</fullName>
    </submittedName>
</protein>
<evidence type="ECO:0000256" key="1">
    <source>
        <dbReference type="SAM" id="Phobius"/>
    </source>
</evidence>
<dbReference type="GO" id="GO:0015081">
    <property type="term" value="F:sodium ion transmembrane transporter activity"/>
    <property type="evidence" value="ECO:0007669"/>
    <property type="project" value="InterPro"/>
</dbReference>
<reference evidence="2 3" key="1">
    <citation type="submission" date="2012-01" db="EMBL/GenBank/DDBJ databases">
        <title>Complete sequence of Desulfotomaculum gibsoniae DSM 7213.</title>
        <authorList>
            <consortium name="US DOE Joint Genome Institute"/>
            <person name="Lucas S."/>
            <person name="Han J."/>
            <person name="Lapidus A."/>
            <person name="Cheng J.-F."/>
            <person name="Goodwin L."/>
            <person name="Pitluck S."/>
            <person name="Peters L."/>
            <person name="Ovchinnikova G."/>
            <person name="Teshima H."/>
            <person name="Detter J.C."/>
            <person name="Han C."/>
            <person name="Tapia R."/>
            <person name="Land M."/>
            <person name="Hauser L."/>
            <person name="Kyrpides N."/>
            <person name="Ivanova N."/>
            <person name="Pagani I."/>
            <person name="Parshina S."/>
            <person name="Plugge C."/>
            <person name="Muyzer G."/>
            <person name="Kuever J."/>
            <person name="Ivanova A."/>
            <person name="Nazina T."/>
            <person name="Klenk H.-P."/>
            <person name="Brambilla E."/>
            <person name="Spring S."/>
            <person name="Stams A.F."/>
            <person name="Woyke T."/>
        </authorList>
    </citation>
    <scope>NUCLEOTIDE SEQUENCE [LARGE SCALE GENOMIC DNA]</scope>
    <source>
        <strain evidence="2 3">DSM 7213</strain>
    </source>
</reference>
<dbReference type="STRING" id="767817.Desgi_4608"/>
<dbReference type="OrthoDB" id="1809834at2"/>
<accession>R4KTB1</accession>
<organism evidence="2 3">
    <name type="scientific">Desulfoscipio gibsoniae DSM 7213</name>
    <dbReference type="NCBI Taxonomy" id="767817"/>
    <lineage>
        <taxon>Bacteria</taxon>
        <taxon>Bacillati</taxon>
        <taxon>Bacillota</taxon>
        <taxon>Clostridia</taxon>
        <taxon>Eubacteriales</taxon>
        <taxon>Desulfallaceae</taxon>
        <taxon>Desulfoscipio</taxon>
    </lineage>
</organism>
<dbReference type="HOGENOM" id="CLU_3134862_0_0_9"/>
<dbReference type="Proteomes" id="UP000013520">
    <property type="component" value="Chromosome"/>
</dbReference>
<feature type="transmembrane region" description="Helical" evidence="1">
    <location>
        <begin position="6"/>
        <end position="25"/>
    </location>
</feature>
<dbReference type="RefSeq" id="WP_006522321.1">
    <property type="nucleotide sequence ID" value="NC_021184.1"/>
</dbReference>